<proteinExistence type="predicted"/>
<organism evidence="2 3">
    <name type="scientific">Candidatus Uhrbacteria bacterium GW2011_GWC1_41_20</name>
    <dbReference type="NCBI Taxonomy" id="1618983"/>
    <lineage>
        <taxon>Bacteria</taxon>
        <taxon>Candidatus Uhriibacteriota</taxon>
    </lineage>
</organism>
<gene>
    <name evidence="2" type="ORF">UU50_C0003G0046</name>
</gene>
<evidence type="ECO:0000313" key="3">
    <source>
        <dbReference type="Proteomes" id="UP000033930"/>
    </source>
</evidence>
<evidence type="ECO:0000256" key="1">
    <source>
        <dbReference type="SAM" id="Phobius"/>
    </source>
</evidence>
<comment type="caution">
    <text evidence="2">The sequence shown here is derived from an EMBL/GenBank/DDBJ whole genome shotgun (WGS) entry which is preliminary data.</text>
</comment>
<reference evidence="2 3" key="1">
    <citation type="journal article" date="2015" name="Nature">
        <title>rRNA introns, odd ribosomes, and small enigmatic genomes across a large radiation of phyla.</title>
        <authorList>
            <person name="Brown C.T."/>
            <person name="Hug L.A."/>
            <person name="Thomas B.C."/>
            <person name="Sharon I."/>
            <person name="Castelle C.J."/>
            <person name="Singh A."/>
            <person name="Wilkins M.J."/>
            <person name="Williams K.H."/>
            <person name="Banfield J.F."/>
        </authorList>
    </citation>
    <scope>NUCLEOTIDE SEQUENCE [LARGE SCALE GENOMIC DNA]</scope>
</reference>
<dbReference type="Proteomes" id="UP000033930">
    <property type="component" value="Unassembled WGS sequence"/>
</dbReference>
<feature type="transmembrane region" description="Helical" evidence="1">
    <location>
        <begin position="33"/>
        <end position="51"/>
    </location>
</feature>
<feature type="transmembrane region" description="Helical" evidence="1">
    <location>
        <begin position="9"/>
        <end position="27"/>
    </location>
</feature>
<protein>
    <submittedName>
        <fullName evidence="2">Uncharacterized protein</fullName>
    </submittedName>
</protein>
<sequence length="110" mass="12591">MKDVIAKTGFLVSVISYGFFLLCEYLRPGFVSYVFSVHLILIPAIVFGIWWAQVAIERKGRSLMWIVFKIFVGLLLMIILWREGTTFGDFRIFISLIGLALPFVLLKADN</sequence>
<dbReference type="AlphaFoldDB" id="A0A0G0VJG2"/>
<feature type="transmembrane region" description="Helical" evidence="1">
    <location>
        <begin position="87"/>
        <end position="106"/>
    </location>
</feature>
<name>A0A0G0VJG2_9BACT</name>
<keyword evidence="1" id="KW-1133">Transmembrane helix</keyword>
<accession>A0A0G0VJG2</accession>
<keyword evidence="1" id="KW-0472">Membrane</keyword>
<dbReference type="EMBL" id="LCAW01000003">
    <property type="protein sequence ID" value="KKR99741.1"/>
    <property type="molecule type" value="Genomic_DNA"/>
</dbReference>
<keyword evidence="1" id="KW-0812">Transmembrane</keyword>
<feature type="transmembrane region" description="Helical" evidence="1">
    <location>
        <begin position="63"/>
        <end position="81"/>
    </location>
</feature>
<evidence type="ECO:0000313" key="2">
    <source>
        <dbReference type="EMBL" id="KKR99741.1"/>
    </source>
</evidence>